<organism evidence="2 3">
    <name type="scientific">Porites lobata</name>
    <dbReference type="NCBI Taxonomy" id="104759"/>
    <lineage>
        <taxon>Eukaryota</taxon>
        <taxon>Metazoa</taxon>
        <taxon>Cnidaria</taxon>
        <taxon>Anthozoa</taxon>
        <taxon>Hexacorallia</taxon>
        <taxon>Scleractinia</taxon>
        <taxon>Fungiina</taxon>
        <taxon>Poritidae</taxon>
        <taxon>Porites</taxon>
    </lineage>
</organism>
<name>A0ABN8P568_9CNID</name>
<evidence type="ECO:0000259" key="1">
    <source>
        <dbReference type="Pfam" id="PF04841"/>
    </source>
</evidence>
<evidence type="ECO:0000313" key="2">
    <source>
        <dbReference type="EMBL" id="CAH3134235.1"/>
    </source>
</evidence>
<dbReference type="InterPro" id="IPR006926">
    <property type="entry name" value="Vps16_N"/>
</dbReference>
<feature type="domain" description="Vps16 N-terminal" evidence="1">
    <location>
        <begin position="5"/>
        <end position="117"/>
    </location>
</feature>
<dbReference type="PANTHER" id="PTHR12811">
    <property type="entry name" value="VACUOLAR PROTEIN SORTING VPS16"/>
    <property type="match status" value="1"/>
</dbReference>
<dbReference type="InterPro" id="IPR016534">
    <property type="entry name" value="VPS16"/>
</dbReference>
<dbReference type="EMBL" id="CALNXK010000054">
    <property type="protein sequence ID" value="CAH3134235.1"/>
    <property type="molecule type" value="Genomic_DNA"/>
</dbReference>
<protein>
    <recommendedName>
        <fullName evidence="1">Vps16 N-terminal domain-containing protein</fullName>
    </recommendedName>
</protein>
<evidence type="ECO:0000313" key="3">
    <source>
        <dbReference type="Proteomes" id="UP001159405"/>
    </source>
</evidence>
<keyword evidence="3" id="KW-1185">Reference proteome</keyword>
<dbReference type="Proteomes" id="UP001159405">
    <property type="component" value="Unassembled WGS sequence"/>
</dbReference>
<reference evidence="2 3" key="1">
    <citation type="submission" date="2022-05" db="EMBL/GenBank/DDBJ databases">
        <authorList>
            <consortium name="Genoscope - CEA"/>
            <person name="William W."/>
        </authorList>
    </citation>
    <scope>NUCLEOTIDE SEQUENCE [LARGE SCALE GENOMIC DNA]</scope>
</reference>
<sequence>MAHVTVDWNPLGKAFYRKVELYSMEWQDAVDLSSFIVSAAPFGGPIALIRDDKHFTRVQGSAINKPIIHIFSSAGRELATVKWDGGPIVQMGWSVTEDLLCVADDGTVMVYDSHGTIKKTLMPRNPKFLTAKPIILLEGLA</sequence>
<proteinExistence type="predicted"/>
<accession>A0ABN8P568</accession>
<dbReference type="PANTHER" id="PTHR12811:SF0">
    <property type="entry name" value="VACUOLAR PROTEIN SORTING-ASSOCIATED PROTEIN 16 HOMOLOG"/>
    <property type="match status" value="1"/>
</dbReference>
<dbReference type="Pfam" id="PF04841">
    <property type="entry name" value="Vps16_N"/>
    <property type="match status" value="1"/>
</dbReference>
<gene>
    <name evidence="2" type="ORF">PLOB_00037266</name>
</gene>
<comment type="caution">
    <text evidence="2">The sequence shown here is derived from an EMBL/GenBank/DDBJ whole genome shotgun (WGS) entry which is preliminary data.</text>
</comment>